<feature type="transmembrane region" description="Helical" evidence="1">
    <location>
        <begin position="100"/>
        <end position="119"/>
    </location>
</feature>
<keyword evidence="1" id="KW-1133">Transmembrane helix</keyword>
<name>A0A926HWY8_9FIRM</name>
<dbReference type="Proteomes" id="UP000657006">
    <property type="component" value="Unassembled WGS sequence"/>
</dbReference>
<evidence type="ECO:0000256" key="1">
    <source>
        <dbReference type="SAM" id="Phobius"/>
    </source>
</evidence>
<dbReference type="EMBL" id="JACRSQ010000007">
    <property type="protein sequence ID" value="MBC8543212.1"/>
    <property type="molecule type" value="Genomic_DNA"/>
</dbReference>
<dbReference type="Pfam" id="PF12725">
    <property type="entry name" value="DUF3810"/>
    <property type="match status" value="1"/>
</dbReference>
<organism evidence="2 3">
    <name type="scientific">Bianquea renquensis</name>
    <dbReference type="NCBI Taxonomy" id="2763661"/>
    <lineage>
        <taxon>Bacteria</taxon>
        <taxon>Bacillati</taxon>
        <taxon>Bacillota</taxon>
        <taxon>Clostridia</taxon>
        <taxon>Eubacteriales</taxon>
        <taxon>Bianqueaceae</taxon>
        <taxon>Bianquea</taxon>
    </lineage>
</organism>
<dbReference type="AlphaFoldDB" id="A0A926HWY8"/>
<keyword evidence="3" id="KW-1185">Reference proteome</keyword>
<accession>A0A926HWY8</accession>
<proteinExistence type="predicted"/>
<dbReference type="InterPro" id="IPR024294">
    <property type="entry name" value="DUF3810"/>
</dbReference>
<reference evidence="2" key="1">
    <citation type="submission" date="2020-08" db="EMBL/GenBank/DDBJ databases">
        <title>Genome public.</title>
        <authorList>
            <person name="Liu C."/>
            <person name="Sun Q."/>
        </authorList>
    </citation>
    <scope>NUCLEOTIDE SEQUENCE</scope>
    <source>
        <strain evidence="2">NSJ-32</strain>
    </source>
</reference>
<comment type="caution">
    <text evidence="2">The sequence shown here is derived from an EMBL/GenBank/DDBJ whole genome shotgun (WGS) entry which is preliminary data.</text>
</comment>
<protein>
    <submittedName>
        <fullName evidence="2">DUF3810 domain-containing protein</fullName>
    </submittedName>
</protein>
<feature type="transmembrane region" description="Helical" evidence="1">
    <location>
        <begin position="70"/>
        <end position="88"/>
    </location>
</feature>
<gene>
    <name evidence="2" type="ORF">H8730_06615</name>
</gene>
<feature type="transmembrane region" description="Helical" evidence="1">
    <location>
        <begin position="15"/>
        <end position="33"/>
    </location>
</feature>
<dbReference type="RefSeq" id="WP_177720020.1">
    <property type="nucleotide sequence ID" value="NZ_JACRSQ010000007.1"/>
</dbReference>
<keyword evidence="1" id="KW-0812">Transmembrane</keyword>
<sequence length="374" mass="42212">MKKTGSGQGNRRMRFWILGVFLPSIGFLLVLWAKQSEWAAEYLFARGLTRILTVPLTFITNLVPFSVAEILLYCLILMIPIGLLVCCIRPRLKKWKRYGALLLCLVFWGFFLFQTLFVIQFGRRSLEAMLDYDTEDITAQELYQTAMPLLAQANKLCDCIYYTEEGDSRYQEGMSREAGNRALLRHSYSGFSAVQDSMGLPLGGINARPKAVLASIGMSYAGITGIYIPFTGESNVNISIPTFDIPVTAAHEMAHQKGFSKEDEANYIALCVCMQDTDPYVQYSGYICALRYVSNSLYRADQDLYNTLMSQLDARIQGEFRYSNQWWAKFEGKVNEVSTQINNTYLQASGSPGVISYGLVTELLVGEYRQSGER</sequence>
<keyword evidence="1" id="KW-0472">Membrane</keyword>
<evidence type="ECO:0000313" key="3">
    <source>
        <dbReference type="Proteomes" id="UP000657006"/>
    </source>
</evidence>
<evidence type="ECO:0000313" key="2">
    <source>
        <dbReference type="EMBL" id="MBC8543212.1"/>
    </source>
</evidence>